<dbReference type="KEGG" id="rarg:115755013"/>
<keyword evidence="2" id="KW-1185">Reference proteome</keyword>
<dbReference type="Pfam" id="PF00646">
    <property type="entry name" value="F-box"/>
    <property type="match status" value="1"/>
</dbReference>
<dbReference type="AlphaFoldDB" id="A0A8B8QUR5"/>
<name>A0A8B8QUR5_9MYRT</name>
<dbReference type="InterPro" id="IPR050796">
    <property type="entry name" value="SCF_F-box_component"/>
</dbReference>
<dbReference type="RefSeq" id="XP_030550103.1">
    <property type="nucleotide sequence ID" value="XM_030694243.2"/>
</dbReference>
<gene>
    <name evidence="3" type="primary">LOC115755013</name>
</gene>
<evidence type="ECO:0000313" key="2">
    <source>
        <dbReference type="Proteomes" id="UP000827889"/>
    </source>
</evidence>
<dbReference type="InterPro" id="IPR011043">
    <property type="entry name" value="Gal_Oxase/kelch_b-propeller"/>
</dbReference>
<dbReference type="NCBIfam" id="TIGR01640">
    <property type="entry name" value="F_box_assoc_1"/>
    <property type="match status" value="1"/>
</dbReference>
<reference evidence="3" key="2">
    <citation type="submission" date="2025-08" db="UniProtKB">
        <authorList>
            <consortium name="RefSeq"/>
        </authorList>
    </citation>
    <scope>IDENTIFICATION</scope>
    <source>
        <tissue evidence="3">Leaf</tissue>
    </source>
</reference>
<reference evidence="2" key="1">
    <citation type="submission" date="2025-05" db="UniProtKB">
        <authorList>
            <consortium name="RefSeq"/>
        </authorList>
    </citation>
    <scope>NUCLEOTIDE SEQUENCE [LARGE SCALE GENOMIC DNA]</scope>
</reference>
<dbReference type="Proteomes" id="UP000827889">
    <property type="component" value="Chromosome 1"/>
</dbReference>
<dbReference type="InterPro" id="IPR001810">
    <property type="entry name" value="F-box_dom"/>
</dbReference>
<sequence>MAESFPEDIWVEIFFRLPVKSLMLFKCVCRRWQSLISDPGFAKSHLQRLKAGDLIPSQRIIKSHLLGQPLMTIDFEALEGAISDGRDCEPVELHCPHSPHKDYSFWNDSFIVGSCDGLICVFVRKRFLIYNPATRIYRELPGSDFVGEIYLSDEFVGFGYDSRSDDYKIVGGFVDYGNWEVEIFSLKSGCWRSIQVPFQEESHLKVSGPGVYWNGGIHWFVDYRVAHRRQGVIMSFDLSEEKFHRELPVPEVNVDIVLVGIGIHGASLFIYNSRNDSRVEAWIMDEHRKGGSWTKWLSFCMHPPVVAPMAYTRSGKIVLRMDMFMVCMNIRNLRPKEVKLIYRMNMDEIEDMERMVLFNPEDRSWEAYPIEGELIEHAIYLESLISPYLGIDPSRM</sequence>
<dbReference type="SUPFAM" id="SSF50965">
    <property type="entry name" value="Galactose oxidase, central domain"/>
    <property type="match status" value="1"/>
</dbReference>
<dbReference type="InterPro" id="IPR017451">
    <property type="entry name" value="F-box-assoc_interact_dom"/>
</dbReference>
<dbReference type="PANTHER" id="PTHR31672:SF13">
    <property type="entry name" value="F-BOX PROTEIN CPR30-LIKE"/>
    <property type="match status" value="1"/>
</dbReference>
<organism evidence="2 3">
    <name type="scientific">Rhodamnia argentea</name>
    <dbReference type="NCBI Taxonomy" id="178133"/>
    <lineage>
        <taxon>Eukaryota</taxon>
        <taxon>Viridiplantae</taxon>
        <taxon>Streptophyta</taxon>
        <taxon>Embryophyta</taxon>
        <taxon>Tracheophyta</taxon>
        <taxon>Spermatophyta</taxon>
        <taxon>Magnoliopsida</taxon>
        <taxon>eudicotyledons</taxon>
        <taxon>Gunneridae</taxon>
        <taxon>Pentapetalae</taxon>
        <taxon>rosids</taxon>
        <taxon>malvids</taxon>
        <taxon>Myrtales</taxon>
        <taxon>Myrtaceae</taxon>
        <taxon>Myrtoideae</taxon>
        <taxon>Myrteae</taxon>
        <taxon>Australasian group</taxon>
        <taxon>Rhodamnia</taxon>
    </lineage>
</organism>
<evidence type="ECO:0000313" key="3">
    <source>
        <dbReference type="RefSeq" id="XP_030550103.1"/>
    </source>
</evidence>
<accession>A0A8B8QUR5</accession>
<evidence type="ECO:0000259" key="1">
    <source>
        <dbReference type="PROSITE" id="PS50181"/>
    </source>
</evidence>
<dbReference type="Gene3D" id="1.20.1280.50">
    <property type="match status" value="1"/>
</dbReference>
<dbReference type="InterPro" id="IPR036047">
    <property type="entry name" value="F-box-like_dom_sf"/>
</dbReference>
<dbReference type="PROSITE" id="PS50181">
    <property type="entry name" value="FBOX"/>
    <property type="match status" value="1"/>
</dbReference>
<dbReference type="GeneID" id="115755013"/>
<feature type="domain" description="F-box" evidence="1">
    <location>
        <begin position="1"/>
        <end position="49"/>
    </location>
</feature>
<dbReference type="InterPro" id="IPR006527">
    <property type="entry name" value="F-box-assoc_dom_typ1"/>
</dbReference>
<proteinExistence type="predicted"/>
<dbReference type="SMART" id="SM00256">
    <property type="entry name" value="FBOX"/>
    <property type="match status" value="1"/>
</dbReference>
<dbReference type="CDD" id="cd22157">
    <property type="entry name" value="F-box_AtFBW1-like"/>
    <property type="match status" value="1"/>
</dbReference>
<dbReference type="PANTHER" id="PTHR31672">
    <property type="entry name" value="BNACNNG10540D PROTEIN"/>
    <property type="match status" value="1"/>
</dbReference>
<dbReference type="Pfam" id="PF07734">
    <property type="entry name" value="FBA_1"/>
    <property type="match status" value="1"/>
</dbReference>
<dbReference type="SUPFAM" id="SSF81383">
    <property type="entry name" value="F-box domain"/>
    <property type="match status" value="1"/>
</dbReference>
<dbReference type="OrthoDB" id="1461052at2759"/>
<protein>
    <submittedName>
        <fullName evidence="3">F-box/kelch-repeat protein At3g06240-like</fullName>
    </submittedName>
</protein>